<feature type="region of interest" description="Disordered" evidence="1">
    <location>
        <begin position="38"/>
        <end position="67"/>
    </location>
</feature>
<keyword evidence="3" id="KW-1185">Reference proteome</keyword>
<accession>A0A8K0GTG6</accession>
<dbReference type="AlphaFoldDB" id="A0A8K0GTG6"/>
<gene>
    <name evidence="2" type="ORF">FNV43_RR19028</name>
</gene>
<protein>
    <recommendedName>
        <fullName evidence="4">Retrotransposon gag domain-containing protein</fullName>
    </recommendedName>
</protein>
<name>A0A8K0GTG6_9ROSA</name>
<evidence type="ECO:0000313" key="2">
    <source>
        <dbReference type="EMBL" id="KAF3440742.1"/>
    </source>
</evidence>
<comment type="caution">
    <text evidence="2">The sequence shown here is derived from an EMBL/GenBank/DDBJ whole genome shotgun (WGS) entry which is preliminary data.</text>
</comment>
<evidence type="ECO:0000256" key="1">
    <source>
        <dbReference type="SAM" id="MobiDB-lite"/>
    </source>
</evidence>
<evidence type="ECO:0000313" key="3">
    <source>
        <dbReference type="Proteomes" id="UP000796880"/>
    </source>
</evidence>
<dbReference type="Proteomes" id="UP000796880">
    <property type="component" value="Unassembled WGS sequence"/>
</dbReference>
<evidence type="ECO:0008006" key="4">
    <source>
        <dbReference type="Google" id="ProtNLM"/>
    </source>
</evidence>
<dbReference type="EMBL" id="VOIH02000008">
    <property type="protein sequence ID" value="KAF3440742.1"/>
    <property type="molecule type" value="Genomic_DNA"/>
</dbReference>
<organism evidence="2 3">
    <name type="scientific">Rhamnella rubrinervis</name>
    <dbReference type="NCBI Taxonomy" id="2594499"/>
    <lineage>
        <taxon>Eukaryota</taxon>
        <taxon>Viridiplantae</taxon>
        <taxon>Streptophyta</taxon>
        <taxon>Embryophyta</taxon>
        <taxon>Tracheophyta</taxon>
        <taxon>Spermatophyta</taxon>
        <taxon>Magnoliopsida</taxon>
        <taxon>eudicotyledons</taxon>
        <taxon>Gunneridae</taxon>
        <taxon>Pentapetalae</taxon>
        <taxon>rosids</taxon>
        <taxon>fabids</taxon>
        <taxon>Rosales</taxon>
        <taxon>Rhamnaceae</taxon>
        <taxon>rhamnoid group</taxon>
        <taxon>Rhamneae</taxon>
        <taxon>Rhamnella</taxon>
    </lineage>
</organism>
<sequence>MYWWCLNQYDEDDNVERFSYEIDMIQFGYRCHHGDEKPFDDKISEEDRKVPEEDPSEKDSQAGDDKSLRLSILGMPRSASEANHVLGSSIAGIDSCLFECLVNAANHGLPQSSRMSIVMEQFERVHQGSKGCLCICNAQERSMTLVGRDEESLSYGGEPTSLDSVQGAVLGKVLSPSKRDKEVEFLQLIRGNFSLVEYERKFDELSSFIPHLLNTEECKMRHFGVRIAARFV</sequence>
<proteinExistence type="predicted"/>
<dbReference type="OrthoDB" id="2272416at2759"/>
<reference evidence="2" key="1">
    <citation type="submission" date="2020-03" db="EMBL/GenBank/DDBJ databases">
        <title>A high-quality chromosome-level genome assembly of a woody plant with both climbing and erect habits, Rhamnella rubrinervis.</title>
        <authorList>
            <person name="Lu Z."/>
            <person name="Yang Y."/>
            <person name="Zhu X."/>
            <person name="Sun Y."/>
        </authorList>
    </citation>
    <scope>NUCLEOTIDE SEQUENCE</scope>
    <source>
        <strain evidence="2">BYM</strain>
        <tissue evidence="2">Leaf</tissue>
    </source>
</reference>